<sequence length="462" mass="51757">MPISIAATALSEFGSRCFIFRPRNKYARFTNDVNASGEKSRRSTQYLSKCKPTVEDGPDETEHNDAEESFANDDSFGDSDVESVLDEARRFLGDTSADHESHSSGATNTELGPNAPVPGSCPPDGDDQHALPNKEQTDIAQASSEKESHDMRRKRRLSSTVDSDPAVPSRNLRARLHNSVSQKISGPPNLDRDRWKGRFSHHTLLSTLLPDQKDEIERKSNRVLWSGLPEFMEKHTKLWKSAGFWSSPLLDPSKFPNMPAGRKGYEVWRYVEAMQAEDETHYLKARLVDIMLYLEYVEEFDRQMKAGHPGQTAKTRATNIICGTGSLPKAKADKTRMSFHEHKLVGERWWWSGCYLGRGFILLCSEETGKKMLSCSDCPGCVNSADESTIACCSKFDEVVDGLLTDGQFPKEINKKEVQQWIKDAKATSQESVPTIQWQAWNTNAVASKASIFLSARSGKRP</sequence>
<reference evidence="3" key="1">
    <citation type="journal article" date="2017" name="Nat. Microbiol.">
        <title>Global analysis of biosynthetic gene clusters reveals vast potential of secondary metabolite production in Penicillium species.</title>
        <authorList>
            <person name="Nielsen J.C."/>
            <person name="Grijseels S."/>
            <person name="Prigent S."/>
            <person name="Ji B."/>
            <person name="Dainat J."/>
            <person name="Nielsen K.F."/>
            <person name="Frisvad J.C."/>
            <person name="Workman M."/>
            <person name="Nielsen J."/>
        </authorList>
    </citation>
    <scope>NUCLEOTIDE SEQUENCE [LARGE SCALE GENOMIC DNA]</scope>
    <source>
        <strain evidence="3">IBT 31811</strain>
    </source>
</reference>
<evidence type="ECO:0000256" key="1">
    <source>
        <dbReference type="SAM" id="MobiDB-lite"/>
    </source>
</evidence>
<name>A0A1V6PPR0_9EURO</name>
<protein>
    <submittedName>
        <fullName evidence="2">Uncharacterized protein</fullName>
    </submittedName>
</protein>
<dbReference type="STRING" id="416450.A0A1V6PPR0"/>
<proteinExistence type="predicted"/>
<dbReference type="EMBL" id="MDYN01000068">
    <property type="protein sequence ID" value="OQD78989.1"/>
    <property type="molecule type" value="Genomic_DNA"/>
</dbReference>
<gene>
    <name evidence="2" type="ORF">PENANT_c068G04024</name>
</gene>
<keyword evidence="3" id="KW-1185">Reference proteome</keyword>
<evidence type="ECO:0000313" key="2">
    <source>
        <dbReference type="EMBL" id="OQD78989.1"/>
    </source>
</evidence>
<feature type="region of interest" description="Disordered" evidence="1">
    <location>
        <begin position="94"/>
        <end position="193"/>
    </location>
</feature>
<comment type="caution">
    <text evidence="2">The sequence shown here is derived from an EMBL/GenBank/DDBJ whole genome shotgun (WGS) entry which is preliminary data.</text>
</comment>
<dbReference type="Proteomes" id="UP000191672">
    <property type="component" value="Unassembled WGS sequence"/>
</dbReference>
<dbReference type="AlphaFoldDB" id="A0A1V6PPR0"/>
<feature type="compositionally biased region" description="Acidic residues" evidence="1">
    <location>
        <begin position="67"/>
        <end position="79"/>
    </location>
</feature>
<evidence type="ECO:0000313" key="3">
    <source>
        <dbReference type="Proteomes" id="UP000191672"/>
    </source>
</evidence>
<organism evidence="2 3">
    <name type="scientific">Penicillium antarcticum</name>
    <dbReference type="NCBI Taxonomy" id="416450"/>
    <lineage>
        <taxon>Eukaryota</taxon>
        <taxon>Fungi</taxon>
        <taxon>Dikarya</taxon>
        <taxon>Ascomycota</taxon>
        <taxon>Pezizomycotina</taxon>
        <taxon>Eurotiomycetes</taxon>
        <taxon>Eurotiomycetidae</taxon>
        <taxon>Eurotiales</taxon>
        <taxon>Aspergillaceae</taxon>
        <taxon>Penicillium</taxon>
    </lineage>
</organism>
<feature type="region of interest" description="Disordered" evidence="1">
    <location>
        <begin position="30"/>
        <end position="79"/>
    </location>
</feature>
<accession>A0A1V6PPR0</accession>